<accession>A0AAU9MQW5</accession>
<dbReference type="EMBL" id="CAKMRJ010002223">
    <property type="protein sequence ID" value="CAH1428207.1"/>
    <property type="molecule type" value="Genomic_DNA"/>
</dbReference>
<proteinExistence type="predicted"/>
<name>A0AAU9MQW5_9ASTR</name>
<protein>
    <submittedName>
        <fullName evidence="2">Uncharacterized protein</fullName>
    </submittedName>
</protein>
<evidence type="ECO:0000313" key="3">
    <source>
        <dbReference type="Proteomes" id="UP001157418"/>
    </source>
</evidence>
<keyword evidence="3" id="KW-1185">Reference proteome</keyword>
<evidence type="ECO:0000256" key="1">
    <source>
        <dbReference type="SAM" id="MobiDB-lite"/>
    </source>
</evidence>
<comment type="caution">
    <text evidence="2">The sequence shown here is derived from an EMBL/GenBank/DDBJ whole genome shotgun (WGS) entry which is preliminary data.</text>
</comment>
<sequence>MMHHHQQKSSSSPPLETLAAPPVQTIAPPSDENNLHETLAAMNILDLCLREYQMKKKHSSPVNLNRMHEGFDSNGAMNISNWMNECDGGRVGTR</sequence>
<feature type="region of interest" description="Disordered" evidence="1">
    <location>
        <begin position="74"/>
        <end position="94"/>
    </location>
</feature>
<gene>
    <name evidence="2" type="ORF">LVIROSA_LOCUS15154</name>
</gene>
<dbReference type="Proteomes" id="UP001157418">
    <property type="component" value="Unassembled WGS sequence"/>
</dbReference>
<evidence type="ECO:0000313" key="2">
    <source>
        <dbReference type="EMBL" id="CAH1428207.1"/>
    </source>
</evidence>
<feature type="region of interest" description="Disordered" evidence="1">
    <location>
        <begin position="1"/>
        <end position="32"/>
    </location>
</feature>
<reference evidence="2 3" key="1">
    <citation type="submission" date="2022-01" db="EMBL/GenBank/DDBJ databases">
        <authorList>
            <person name="Xiong W."/>
            <person name="Schranz E."/>
        </authorList>
    </citation>
    <scope>NUCLEOTIDE SEQUENCE [LARGE SCALE GENOMIC DNA]</scope>
</reference>
<dbReference type="AlphaFoldDB" id="A0AAU9MQW5"/>
<organism evidence="2 3">
    <name type="scientific">Lactuca virosa</name>
    <dbReference type="NCBI Taxonomy" id="75947"/>
    <lineage>
        <taxon>Eukaryota</taxon>
        <taxon>Viridiplantae</taxon>
        <taxon>Streptophyta</taxon>
        <taxon>Embryophyta</taxon>
        <taxon>Tracheophyta</taxon>
        <taxon>Spermatophyta</taxon>
        <taxon>Magnoliopsida</taxon>
        <taxon>eudicotyledons</taxon>
        <taxon>Gunneridae</taxon>
        <taxon>Pentapetalae</taxon>
        <taxon>asterids</taxon>
        <taxon>campanulids</taxon>
        <taxon>Asterales</taxon>
        <taxon>Asteraceae</taxon>
        <taxon>Cichorioideae</taxon>
        <taxon>Cichorieae</taxon>
        <taxon>Lactucinae</taxon>
        <taxon>Lactuca</taxon>
    </lineage>
</organism>